<feature type="transmembrane region" description="Helical" evidence="2">
    <location>
        <begin position="48"/>
        <end position="72"/>
    </location>
</feature>
<evidence type="ECO:0000313" key="4">
    <source>
        <dbReference type="Proteomes" id="UP000315103"/>
    </source>
</evidence>
<feature type="transmembrane region" description="Helical" evidence="2">
    <location>
        <begin position="9"/>
        <end position="28"/>
    </location>
</feature>
<dbReference type="RefSeq" id="WP_145288237.1">
    <property type="nucleotide sequence ID" value="NZ_VMSJ01000002.1"/>
</dbReference>
<reference evidence="3 4" key="1">
    <citation type="submission" date="2019-07" db="EMBL/GenBank/DDBJ databases">
        <title>Salinicoccus cyprini sp. nov., isolated from gastro-intestinal tract of mirror carp, Cyprinus carpio var. specularis, collected from Gobind Sagar Reservoir, Himachal Pradesh, India.</title>
        <authorList>
            <person name="Talwar C."/>
            <person name="Singh A.K."/>
            <person name="Lal R."/>
            <person name="Negi R.K."/>
        </authorList>
    </citation>
    <scope>NUCLEOTIDE SEQUENCE [LARGE SCALE GENOMIC DNA]</scope>
    <source>
        <strain evidence="3 4">CT19</strain>
    </source>
</reference>
<gene>
    <name evidence="3" type="ORF">FO441_07785</name>
</gene>
<evidence type="ECO:0000313" key="3">
    <source>
        <dbReference type="EMBL" id="TVT28302.1"/>
    </source>
</evidence>
<evidence type="ECO:0000256" key="1">
    <source>
        <dbReference type="SAM" id="MobiDB-lite"/>
    </source>
</evidence>
<organism evidence="3 4">
    <name type="scientific">Salinicoccus cyprini</name>
    <dbReference type="NCBI Taxonomy" id="2493691"/>
    <lineage>
        <taxon>Bacteria</taxon>
        <taxon>Bacillati</taxon>
        <taxon>Bacillota</taxon>
        <taxon>Bacilli</taxon>
        <taxon>Bacillales</taxon>
        <taxon>Staphylococcaceae</taxon>
        <taxon>Salinicoccus</taxon>
    </lineage>
</organism>
<keyword evidence="2" id="KW-1133">Transmembrane helix</keyword>
<sequence>MTSKYLVRFYFRTLLLGMVVTAIVSLFTEYQNVTRYLFEGQIGEFLAGLVWFLGYGLLIATVSQVAFFIYLFIHPLGMGIFRKLWPYVQLLLVMYAIFDLFYVRFYRLGMEAGHVWNYIWIPIIVIVAGFIVARWKDREAPGGNLFIPALFYMIFMTSIALIPFLSVEDTSWIYRSIFTLIICNAFQLLMLPKYIEASEKEKAERGRVTKAERNEQKRNAKQQEDIQQQKKEKAQIEKRNALKYKNKTRQNKLHDKG</sequence>
<name>A0A558AVL4_9STAP</name>
<evidence type="ECO:0000256" key="2">
    <source>
        <dbReference type="SAM" id="Phobius"/>
    </source>
</evidence>
<dbReference type="GO" id="GO:0045881">
    <property type="term" value="P:positive regulation of sporulation resulting in formation of a cellular spore"/>
    <property type="evidence" value="ECO:0007669"/>
    <property type="project" value="InterPro"/>
</dbReference>
<comment type="caution">
    <text evidence="3">The sequence shown here is derived from an EMBL/GenBank/DDBJ whole genome shotgun (WGS) entry which is preliminary data.</text>
</comment>
<feature type="transmembrane region" description="Helical" evidence="2">
    <location>
        <begin position="115"/>
        <end position="133"/>
    </location>
</feature>
<feature type="transmembrane region" description="Helical" evidence="2">
    <location>
        <begin position="172"/>
        <end position="191"/>
    </location>
</feature>
<feature type="transmembrane region" description="Helical" evidence="2">
    <location>
        <begin position="145"/>
        <end position="166"/>
    </location>
</feature>
<feature type="region of interest" description="Disordered" evidence="1">
    <location>
        <begin position="203"/>
        <end position="257"/>
    </location>
</feature>
<keyword evidence="2" id="KW-0472">Membrane</keyword>
<accession>A0A558AVL4</accession>
<dbReference type="OrthoDB" id="2374256at2"/>
<feature type="compositionally biased region" description="Basic and acidic residues" evidence="1">
    <location>
        <begin position="203"/>
        <end position="240"/>
    </location>
</feature>
<feature type="transmembrane region" description="Helical" evidence="2">
    <location>
        <begin position="84"/>
        <end position="103"/>
    </location>
</feature>
<dbReference type="Proteomes" id="UP000315103">
    <property type="component" value="Unassembled WGS sequence"/>
</dbReference>
<dbReference type="AlphaFoldDB" id="A0A558AVL4"/>
<dbReference type="EMBL" id="VMSJ01000002">
    <property type="protein sequence ID" value="TVT28302.1"/>
    <property type="molecule type" value="Genomic_DNA"/>
</dbReference>
<dbReference type="SMART" id="SM01251">
    <property type="entry name" value="KbaA"/>
    <property type="match status" value="1"/>
</dbReference>
<feature type="compositionally biased region" description="Basic residues" evidence="1">
    <location>
        <begin position="241"/>
        <end position="251"/>
    </location>
</feature>
<dbReference type="Pfam" id="PF14089">
    <property type="entry name" value="KbaA"/>
    <property type="match status" value="1"/>
</dbReference>
<evidence type="ECO:0008006" key="5">
    <source>
        <dbReference type="Google" id="ProtNLM"/>
    </source>
</evidence>
<dbReference type="InterPro" id="IPR024164">
    <property type="entry name" value="KinB-signalling_activ"/>
</dbReference>
<keyword evidence="2" id="KW-0812">Transmembrane</keyword>
<proteinExistence type="predicted"/>
<keyword evidence="4" id="KW-1185">Reference proteome</keyword>
<protein>
    <recommendedName>
        <fullName evidence="5">KinB-signaling pathway activation protein</fullName>
    </recommendedName>
</protein>